<dbReference type="Proteomes" id="UP000309676">
    <property type="component" value="Unassembled WGS sequence"/>
</dbReference>
<name>A0A5R9G1Q3_9BACL</name>
<accession>A0A5R9G1Q3</accession>
<gene>
    <name evidence="1" type="ORF">FE782_21620</name>
</gene>
<protein>
    <submittedName>
        <fullName evidence="1">Uncharacterized protein</fullName>
    </submittedName>
</protein>
<organism evidence="1 2">
    <name type="scientific">Paenibacillus antri</name>
    <dbReference type="NCBI Taxonomy" id="2582848"/>
    <lineage>
        <taxon>Bacteria</taxon>
        <taxon>Bacillati</taxon>
        <taxon>Bacillota</taxon>
        <taxon>Bacilli</taxon>
        <taxon>Bacillales</taxon>
        <taxon>Paenibacillaceae</taxon>
        <taxon>Paenibacillus</taxon>
    </lineage>
</organism>
<keyword evidence="2" id="KW-1185">Reference proteome</keyword>
<dbReference type="RefSeq" id="WP_138196421.1">
    <property type="nucleotide sequence ID" value="NZ_VCIW01000016.1"/>
</dbReference>
<evidence type="ECO:0000313" key="1">
    <source>
        <dbReference type="EMBL" id="TLS50267.1"/>
    </source>
</evidence>
<dbReference type="EMBL" id="VCIW01000016">
    <property type="protein sequence ID" value="TLS50267.1"/>
    <property type="molecule type" value="Genomic_DNA"/>
</dbReference>
<dbReference type="AlphaFoldDB" id="A0A5R9G1Q3"/>
<reference evidence="1 2" key="1">
    <citation type="submission" date="2019-05" db="EMBL/GenBank/DDBJ databases">
        <authorList>
            <person name="Narsing Rao M.P."/>
            <person name="Li W.J."/>
        </authorList>
    </citation>
    <scope>NUCLEOTIDE SEQUENCE [LARGE SCALE GENOMIC DNA]</scope>
    <source>
        <strain evidence="1 2">SYSU_K30003</strain>
    </source>
</reference>
<proteinExistence type="predicted"/>
<dbReference type="OrthoDB" id="2361368at2"/>
<sequence>MAFGVTREQLAAWKKDVAEGRIAFLTHYWLHPKVSGVTSVTKVGCSDLEKLRRWAVSHGLPPQYIHHRDSYPHYDIFGELQAVILEREGQWEQLRKFGPKPKDRPSDL</sequence>
<evidence type="ECO:0000313" key="2">
    <source>
        <dbReference type="Proteomes" id="UP000309676"/>
    </source>
</evidence>
<comment type="caution">
    <text evidence="1">The sequence shown here is derived from an EMBL/GenBank/DDBJ whole genome shotgun (WGS) entry which is preliminary data.</text>
</comment>